<keyword evidence="4" id="KW-0408">Iron</keyword>
<comment type="cofactor">
    <cofactor evidence="6">
        <name>[2Fe-2S] cluster</name>
        <dbReference type="ChEBI" id="CHEBI:190135"/>
    </cofactor>
</comment>
<dbReference type="PANTHER" id="PTHR23426">
    <property type="entry name" value="FERREDOXIN/ADRENODOXIN"/>
    <property type="match status" value="1"/>
</dbReference>
<protein>
    <submittedName>
        <fullName evidence="8">2Fe-2S iron-sulfur cluster binding domain-containing protein</fullName>
    </submittedName>
</protein>
<evidence type="ECO:0000256" key="2">
    <source>
        <dbReference type="ARBA" id="ARBA00022714"/>
    </source>
</evidence>
<sequence>MNDIKIYVQEPSGDNTPVDAPTDMGLSLMEVLKASGYPIAATCGGMALCATCHIEVLSDHELPAPSDDEGYMLDSLPAVTDNSRLSCQVRLTPELDELVIKLGAGD</sequence>
<keyword evidence="5" id="KW-0411">Iron-sulfur</keyword>
<dbReference type="InterPro" id="IPR036010">
    <property type="entry name" value="2Fe-2S_ferredoxin-like_sf"/>
</dbReference>
<evidence type="ECO:0000256" key="4">
    <source>
        <dbReference type="ARBA" id="ARBA00023004"/>
    </source>
</evidence>
<keyword evidence="9" id="KW-1185">Reference proteome</keyword>
<keyword evidence="2" id="KW-0001">2Fe-2S</keyword>
<dbReference type="Pfam" id="PF00111">
    <property type="entry name" value="Fer2"/>
    <property type="match status" value="1"/>
</dbReference>
<dbReference type="PROSITE" id="PS51085">
    <property type="entry name" value="2FE2S_FER_2"/>
    <property type="match status" value="1"/>
</dbReference>
<dbReference type="InterPro" id="IPR001041">
    <property type="entry name" value="2Fe-2S_ferredoxin-type"/>
</dbReference>
<evidence type="ECO:0000256" key="1">
    <source>
        <dbReference type="ARBA" id="ARBA00010914"/>
    </source>
</evidence>
<feature type="domain" description="2Fe-2S ferredoxin-type" evidence="7">
    <location>
        <begin position="2"/>
        <end position="106"/>
    </location>
</feature>
<evidence type="ECO:0000256" key="5">
    <source>
        <dbReference type="ARBA" id="ARBA00023014"/>
    </source>
</evidence>
<dbReference type="RefSeq" id="WP_150092796.1">
    <property type="nucleotide sequence ID" value="NZ_VWSF01000030.1"/>
</dbReference>
<gene>
    <name evidence="8" type="ORF">F0145_23910</name>
</gene>
<dbReference type="GO" id="GO:0140647">
    <property type="term" value="P:P450-containing electron transport chain"/>
    <property type="evidence" value="ECO:0007669"/>
    <property type="project" value="InterPro"/>
</dbReference>
<evidence type="ECO:0000313" key="8">
    <source>
        <dbReference type="EMBL" id="KAA5539834.1"/>
    </source>
</evidence>
<dbReference type="CDD" id="cd00207">
    <property type="entry name" value="fer2"/>
    <property type="match status" value="1"/>
</dbReference>
<reference evidence="8 9" key="1">
    <citation type="submission" date="2019-09" db="EMBL/GenBank/DDBJ databases">
        <title>Genome sequence and assembly of Adhaeribacter sp.</title>
        <authorList>
            <person name="Chhetri G."/>
        </authorList>
    </citation>
    <scope>NUCLEOTIDE SEQUENCE [LARGE SCALE GENOMIC DNA]</scope>
    <source>
        <strain evidence="8 9">DK36</strain>
    </source>
</reference>
<dbReference type="InterPro" id="IPR012675">
    <property type="entry name" value="Beta-grasp_dom_sf"/>
</dbReference>
<dbReference type="GO" id="GO:0009055">
    <property type="term" value="F:electron transfer activity"/>
    <property type="evidence" value="ECO:0007669"/>
    <property type="project" value="TreeGrafter"/>
</dbReference>
<comment type="caution">
    <text evidence="8">The sequence shown here is derived from an EMBL/GenBank/DDBJ whole genome shotgun (WGS) entry which is preliminary data.</text>
</comment>
<dbReference type="AlphaFoldDB" id="A0A5M6CX76"/>
<organism evidence="8 9">
    <name type="scientific">Adhaeribacter rhizoryzae</name>
    <dbReference type="NCBI Taxonomy" id="2607907"/>
    <lineage>
        <taxon>Bacteria</taxon>
        <taxon>Pseudomonadati</taxon>
        <taxon>Bacteroidota</taxon>
        <taxon>Cytophagia</taxon>
        <taxon>Cytophagales</taxon>
        <taxon>Hymenobacteraceae</taxon>
        <taxon>Adhaeribacter</taxon>
    </lineage>
</organism>
<dbReference type="Gene3D" id="3.10.20.30">
    <property type="match status" value="1"/>
</dbReference>
<evidence type="ECO:0000256" key="3">
    <source>
        <dbReference type="ARBA" id="ARBA00022723"/>
    </source>
</evidence>
<accession>A0A5M6CX76</accession>
<evidence type="ECO:0000313" key="9">
    <source>
        <dbReference type="Proteomes" id="UP000323426"/>
    </source>
</evidence>
<comment type="similarity">
    <text evidence="1">Belongs to the adrenodoxin/putidaredoxin family.</text>
</comment>
<proteinExistence type="inferred from homology"/>
<dbReference type="GO" id="GO:0051537">
    <property type="term" value="F:2 iron, 2 sulfur cluster binding"/>
    <property type="evidence" value="ECO:0007669"/>
    <property type="project" value="UniProtKB-KW"/>
</dbReference>
<dbReference type="InterPro" id="IPR001055">
    <property type="entry name" value="Adrenodoxin-like"/>
</dbReference>
<dbReference type="PANTHER" id="PTHR23426:SF65">
    <property type="entry name" value="FERREDOXIN-2, MITOCHONDRIAL"/>
    <property type="match status" value="1"/>
</dbReference>
<dbReference type="SUPFAM" id="SSF54292">
    <property type="entry name" value="2Fe-2S ferredoxin-like"/>
    <property type="match status" value="1"/>
</dbReference>
<name>A0A5M6CX76_9BACT</name>
<dbReference type="Proteomes" id="UP000323426">
    <property type="component" value="Unassembled WGS sequence"/>
</dbReference>
<evidence type="ECO:0000259" key="7">
    <source>
        <dbReference type="PROSITE" id="PS51085"/>
    </source>
</evidence>
<evidence type="ECO:0000256" key="6">
    <source>
        <dbReference type="ARBA" id="ARBA00034078"/>
    </source>
</evidence>
<dbReference type="GO" id="GO:0046872">
    <property type="term" value="F:metal ion binding"/>
    <property type="evidence" value="ECO:0007669"/>
    <property type="project" value="UniProtKB-KW"/>
</dbReference>
<keyword evidence="3" id="KW-0479">Metal-binding</keyword>
<dbReference type="EMBL" id="VWSF01000030">
    <property type="protein sequence ID" value="KAA5539834.1"/>
    <property type="molecule type" value="Genomic_DNA"/>
</dbReference>